<evidence type="ECO:0000313" key="3">
    <source>
        <dbReference type="EMBL" id="EQD62940.1"/>
    </source>
</evidence>
<protein>
    <submittedName>
        <fullName evidence="3">Transmembrane protein</fullName>
    </submittedName>
</protein>
<reference evidence="3" key="1">
    <citation type="submission" date="2013-08" db="EMBL/GenBank/DDBJ databases">
        <authorList>
            <person name="Mendez C."/>
            <person name="Richter M."/>
            <person name="Ferrer M."/>
            <person name="Sanchez J."/>
        </authorList>
    </citation>
    <scope>NUCLEOTIDE SEQUENCE</scope>
</reference>
<sequence length="570" mass="59727">MRALSALIAMPTREVRPATPTRIEPRLGPLDAPKRAPPLLPDGLPHFRAEPRQPGAAATRPPRPLQRARSTAWLRWLLLAILLLLGLVVIAQHRDWFAQLLPSPQLDHVLDQGDRALAQGHLGDAHPPGARQFYEQAARISGDNGRAQAGLQAVGQAELMRARTALAEHKLDATETALKQADALLGGGTELTTLQQQLAQQRARGVQLADLVAHAQQAYATGRLTGANSAAGWYLQVLQADPGNAVARHGLDQVGTALAKQARQALASGDINSARQQVQQIATLLPAQADLPALQAELASSTRAAQQATAHKLAEAASLIAAGHITTPAGASALDVYQQVLQADPGNGAAQAGLAHVAIALMVQAHAQADAGDFSAARQLLDQAATLTPHSVELVAARARLAHAQARASTQPVQSTQPMPAAVSPAQRQQALALVQRAQAASARGDFLLPPGASAFDLYRQALNLDGTSRAAREGLRVLPQLAADATTQALRAGQLDRAGEMLRNYAQLAPGSADLARLQHALGTAWLDLANRDLARGDHAAARSALAQAQRWAPDDARVQALAQGLGGG</sequence>
<reference evidence="3" key="2">
    <citation type="journal article" date="2014" name="ISME J.">
        <title>Microbial stratification in low pH oxic and suboxic macroscopic growths along an acid mine drainage.</title>
        <authorList>
            <person name="Mendez-Garcia C."/>
            <person name="Mesa V."/>
            <person name="Sprenger R.R."/>
            <person name="Richter M."/>
            <person name="Diez M.S."/>
            <person name="Solano J."/>
            <person name="Bargiela R."/>
            <person name="Golyshina O.V."/>
            <person name="Manteca A."/>
            <person name="Ramos J.L."/>
            <person name="Gallego J.R."/>
            <person name="Llorente I."/>
            <person name="Martins Dos Santos V.A."/>
            <person name="Jensen O.N."/>
            <person name="Pelaez A.I."/>
            <person name="Sanchez J."/>
            <person name="Ferrer M."/>
        </authorList>
    </citation>
    <scope>NUCLEOTIDE SEQUENCE</scope>
</reference>
<feature type="transmembrane region" description="Helical" evidence="2">
    <location>
        <begin position="73"/>
        <end position="91"/>
    </location>
</feature>
<comment type="caution">
    <text evidence="3">The sequence shown here is derived from an EMBL/GenBank/DDBJ whole genome shotgun (WGS) entry which is preliminary data.</text>
</comment>
<dbReference type="EMBL" id="AUZZ01001781">
    <property type="protein sequence ID" value="EQD62940.1"/>
    <property type="molecule type" value="Genomic_DNA"/>
</dbReference>
<feature type="region of interest" description="Disordered" evidence="1">
    <location>
        <begin position="20"/>
        <end position="64"/>
    </location>
</feature>
<organism evidence="3">
    <name type="scientific">mine drainage metagenome</name>
    <dbReference type="NCBI Taxonomy" id="410659"/>
    <lineage>
        <taxon>unclassified sequences</taxon>
        <taxon>metagenomes</taxon>
        <taxon>ecological metagenomes</taxon>
    </lineage>
</organism>
<name>T1C9D5_9ZZZZ</name>
<keyword evidence="2 3" id="KW-0812">Transmembrane</keyword>
<keyword evidence="2" id="KW-0472">Membrane</keyword>
<evidence type="ECO:0000256" key="2">
    <source>
        <dbReference type="SAM" id="Phobius"/>
    </source>
</evidence>
<accession>T1C9D5</accession>
<dbReference type="SUPFAM" id="SSF48452">
    <property type="entry name" value="TPR-like"/>
    <property type="match status" value="1"/>
</dbReference>
<keyword evidence="2" id="KW-1133">Transmembrane helix</keyword>
<evidence type="ECO:0000256" key="1">
    <source>
        <dbReference type="SAM" id="MobiDB-lite"/>
    </source>
</evidence>
<dbReference type="AlphaFoldDB" id="T1C9D5"/>
<gene>
    <name evidence="3" type="ORF">B2A_02615</name>
</gene>
<dbReference type="InterPro" id="IPR011990">
    <property type="entry name" value="TPR-like_helical_dom_sf"/>
</dbReference>
<dbReference type="Gene3D" id="1.25.40.10">
    <property type="entry name" value="Tetratricopeptide repeat domain"/>
    <property type="match status" value="2"/>
</dbReference>
<proteinExistence type="predicted"/>